<proteinExistence type="inferred from homology"/>
<dbReference type="PROSITE" id="PS01314">
    <property type="entry name" value="UPF0047"/>
    <property type="match status" value="1"/>
</dbReference>
<accession>A0A2U3QHV7</accession>
<dbReference type="SUPFAM" id="SSF111038">
    <property type="entry name" value="YjbQ-like"/>
    <property type="match status" value="1"/>
</dbReference>
<sequence length="144" mass="15712">MNRVISHSNTISLSTKGFGDTQDITNAVAEILDTSAVQNGLVTVFCQGSTGTITTIEFEPGVIQDLKKALEKIAPSGVPYEHDKAWQDGNGFSHVRAALMKPSLTIPIIAGKMQLGTWQQIVFIDFDNQPRNRKVLVQVMGKID</sequence>
<dbReference type="PIRSF" id="PIRSF004681">
    <property type="entry name" value="UCP004681"/>
    <property type="match status" value="1"/>
</dbReference>
<organism evidence="2 3">
    <name type="scientific">Candidatus Sulfobium mesophilum</name>
    <dbReference type="NCBI Taxonomy" id="2016548"/>
    <lineage>
        <taxon>Bacteria</taxon>
        <taxon>Pseudomonadati</taxon>
        <taxon>Nitrospirota</taxon>
        <taxon>Nitrospiria</taxon>
        <taxon>Nitrospirales</taxon>
        <taxon>Nitrospiraceae</taxon>
        <taxon>Candidatus Sulfobium</taxon>
    </lineage>
</organism>
<gene>
    <name evidence="2" type="ORF">NBG4_390022</name>
</gene>
<dbReference type="NCBIfam" id="TIGR00149">
    <property type="entry name" value="TIGR00149_YjbQ"/>
    <property type="match status" value="1"/>
</dbReference>
<comment type="similarity">
    <text evidence="1">Belongs to the UPF0047 family.</text>
</comment>
<dbReference type="OrthoDB" id="9801725at2"/>
<dbReference type="Gene3D" id="2.60.120.460">
    <property type="entry name" value="YjbQ-like"/>
    <property type="match status" value="1"/>
</dbReference>
<evidence type="ECO:0000256" key="1">
    <source>
        <dbReference type="ARBA" id="ARBA00005534"/>
    </source>
</evidence>
<name>A0A2U3QHV7_9BACT</name>
<evidence type="ECO:0000313" key="2">
    <source>
        <dbReference type="EMBL" id="SPQ00958.1"/>
    </source>
</evidence>
<dbReference type="AlphaFoldDB" id="A0A2U3QHV7"/>
<evidence type="ECO:0000313" key="3">
    <source>
        <dbReference type="Proteomes" id="UP000245125"/>
    </source>
</evidence>
<dbReference type="InterPro" id="IPR035917">
    <property type="entry name" value="YjbQ-like_sf"/>
</dbReference>
<protein>
    <submittedName>
        <fullName evidence="2">Secondary thiamine-phosphate synthase enzyme</fullName>
    </submittedName>
</protein>
<dbReference type="PANTHER" id="PTHR30615">
    <property type="entry name" value="UNCHARACTERIZED PROTEIN YJBQ-RELATED"/>
    <property type="match status" value="1"/>
</dbReference>
<dbReference type="Pfam" id="PF01894">
    <property type="entry name" value="YjbQ"/>
    <property type="match status" value="1"/>
</dbReference>
<dbReference type="InterPro" id="IPR001602">
    <property type="entry name" value="UPF0047_YjbQ-like"/>
</dbReference>
<reference evidence="3" key="1">
    <citation type="submission" date="2018-03" db="EMBL/GenBank/DDBJ databases">
        <authorList>
            <person name="Zecchin S."/>
        </authorList>
    </citation>
    <scope>NUCLEOTIDE SEQUENCE [LARGE SCALE GENOMIC DNA]</scope>
</reference>
<dbReference type="Proteomes" id="UP000245125">
    <property type="component" value="Unassembled WGS sequence"/>
</dbReference>
<keyword evidence="3" id="KW-1185">Reference proteome</keyword>
<dbReference type="PANTHER" id="PTHR30615:SF8">
    <property type="entry name" value="UPF0047 PROTEIN C4A8.02C"/>
    <property type="match status" value="1"/>
</dbReference>
<dbReference type="EMBL" id="OUUY01000085">
    <property type="protein sequence ID" value="SPQ00958.1"/>
    <property type="molecule type" value="Genomic_DNA"/>
</dbReference>